<comment type="caution">
    <text evidence="2">The sequence shown here is derived from an EMBL/GenBank/DDBJ whole genome shotgun (WGS) entry which is preliminary data.</text>
</comment>
<accession>A0ABV0X8E2</accession>
<feature type="non-terminal residue" evidence="2">
    <location>
        <position position="1"/>
    </location>
</feature>
<keyword evidence="3" id="KW-1185">Reference proteome</keyword>
<evidence type="ECO:0000256" key="1">
    <source>
        <dbReference type="SAM" id="MobiDB-lite"/>
    </source>
</evidence>
<gene>
    <name evidence="2" type="ORF">XENORESO_010293</name>
</gene>
<dbReference type="EMBL" id="JAHRIM010093266">
    <property type="protein sequence ID" value="MEQ2277954.1"/>
    <property type="molecule type" value="Genomic_DNA"/>
</dbReference>
<feature type="non-terminal residue" evidence="2">
    <location>
        <position position="61"/>
    </location>
</feature>
<protein>
    <submittedName>
        <fullName evidence="2">Uncharacterized protein</fullName>
    </submittedName>
</protein>
<evidence type="ECO:0000313" key="2">
    <source>
        <dbReference type="EMBL" id="MEQ2277954.1"/>
    </source>
</evidence>
<feature type="region of interest" description="Disordered" evidence="1">
    <location>
        <begin position="35"/>
        <end position="61"/>
    </location>
</feature>
<name>A0ABV0X8E2_9TELE</name>
<evidence type="ECO:0000313" key="3">
    <source>
        <dbReference type="Proteomes" id="UP001444071"/>
    </source>
</evidence>
<reference evidence="2 3" key="1">
    <citation type="submission" date="2021-06" db="EMBL/GenBank/DDBJ databases">
        <authorList>
            <person name="Palmer J.M."/>
        </authorList>
    </citation>
    <scope>NUCLEOTIDE SEQUENCE [LARGE SCALE GENOMIC DNA]</scope>
    <source>
        <strain evidence="2 3">XR_2019</strain>
        <tissue evidence="2">Muscle</tissue>
    </source>
</reference>
<proteinExistence type="predicted"/>
<dbReference type="Proteomes" id="UP001444071">
    <property type="component" value="Unassembled WGS sequence"/>
</dbReference>
<organism evidence="2 3">
    <name type="scientific">Xenotaenia resolanae</name>
    <dbReference type="NCBI Taxonomy" id="208358"/>
    <lineage>
        <taxon>Eukaryota</taxon>
        <taxon>Metazoa</taxon>
        <taxon>Chordata</taxon>
        <taxon>Craniata</taxon>
        <taxon>Vertebrata</taxon>
        <taxon>Euteleostomi</taxon>
        <taxon>Actinopterygii</taxon>
        <taxon>Neopterygii</taxon>
        <taxon>Teleostei</taxon>
        <taxon>Neoteleostei</taxon>
        <taxon>Acanthomorphata</taxon>
        <taxon>Ovalentaria</taxon>
        <taxon>Atherinomorphae</taxon>
        <taxon>Cyprinodontiformes</taxon>
        <taxon>Goodeidae</taxon>
        <taxon>Xenotaenia</taxon>
    </lineage>
</organism>
<feature type="compositionally biased region" description="Polar residues" evidence="1">
    <location>
        <begin position="35"/>
        <end position="44"/>
    </location>
</feature>
<sequence>LPILQGGTFSFITPTLAILALPKWQCPTPNVPESLSMQLQNGTSPLPGESSDEIWMSRIRE</sequence>